<organism evidence="1 2">
    <name type="scientific">Bradyrhizobium lablabi</name>
    <dbReference type="NCBI Taxonomy" id="722472"/>
    <lineage>
        <taxon>Bacteria</taxon>
        <taxon>Pseudomonadati</taxon>
        <taxon>Pseudomonadota</taxon>
        <taxon>Alphaproteobacteria</taxon>
        <taxon>Hyphomicrobiales</taxon>
        <taxon>Nitrobacteraceae</taxon>
        <taxon>Bradyrhizobium</taxon>
    </lineage>
</organism>
<dbReference type="Proteomes" id="UP000189935">
    <property type="component" value="Chromosome I"/>
</dbReference>
<protein>
    <submittedName>
        <fullName evidence="1">Uncharacterized protein</fullName>
    </submittedName>
</protein>
<dbReference type="AlphaFoldDB" id="A0A1M7CPL9"/>
<dbReference type="OrthoDB" id="8250862at2"/>
<evidence type="ECO:0000313" key="1">
    <source>
        <dbReference type="EMBL" id="SHL69127.1"/>
    </source>
</evidence>
<reference evidence="1 2" key="1">
    <citation type="submission" date="2016-11" db="EMBL/GenBank/DDBJ databases">
        <authorList>
            <person name="Jaros S."/>
            <person name="Januszkiewicz K."/>
            <person name="Wedrychowicz H."/>
        </authorList>
    </citation>
    <scope>NUCLEOTIDE SEQUENCE [LARGE SCALE GENOMIC DNA]</scope>
    <source>
        <strain evidence="1 2">GAS499</strain>
    </source>
</reference>
<sequence length="90" mass="9904">MAMEFSRVISPVKDMEIWTASSDGFSFVISYESRSGPGFHGHAGFVASWRPIDQNRSAIKIGGSPFKTLAEAEEACKAMLGHLRRKLEGE</sequence>
<gene>
    <name evidence="1" type="ORF">SAMN05444159_6562</name>
</gene>
<dbReference type="RefSeq" id="WP_079543723.1">
    <property type="nucleotide sequence ID" value="NZ_LT670844.1"/>
</dbReference>
<proteinExistence type="predicted"/>
<name>A0A1M7CPL9_9BRAD</name>
<dbReference type="EMBL" id="LT670844">
    <property type="protein sequence ID" value="SHL69127.1"/>
    <property type="molecule type" value="Genomic_DNA"/>
</dbReference>
<accession>A0A1M7CPL9</accession>
<evidence type="ECO:0000313" key="2">
    <source>
        <dbReference type="Proteomes" id="UP000189935"/>
    </source>
</evidence>